<evidence type="ECO:0000313" key="5">
    <source>
        <dbReference type="EMBL" id="MBH5399052.1"/>
    </source>
</evidence>
<dbReference type="InterPro" id="IPR051677">
    <property type="entry name" value="AfsR-DnrI-RedD_regulator"/>
</dbReference>
<dbReference type="Pfam" id="PF03704">
    <property type="entry name" value="BTAD"/>
    <property type="match status" value="1"/>
</dbReference>
<dbReference type="Proteomes" id="UP000807370">
    <property type="component" value="Unassembled WGS sequence"/>
</dbReference>
<dbReference type="InterPro" id="IPR016032">
    <property type="entry name" value="Sig_transdc_resp-reg_C-effctor"/>
</dbReference>
<dbReference type="InterPro" id="IPR001867">
    <property type="entry name" value="OmpR/PhoB-type_DNA-bd"/>
</dbReference>
<dbReference type="Gene3D" id="1.10.10.10">
    <property type="entry name" value="Winged helix-like DNA-binding domain superfamily/Winged helix DNA-binding domain"/>
    <property type="match status" value="1"/>
</dbReference>
<comment type="similarity">
    <text evidence="1">Belongs to the AfsR/DnrI/RedD regulatory family.</text>
</comment>
<dbReference type="SMART" id="SM00862">
    <property type="entry name" value="Trans_reg_C"/>
    <property type="match status" value="1"/>
</dbReference>
<dbReference type="InterPro" id="IPR036388">
    <property type="entry name" value="WH-like_DNA-bd_sf"/>
</dbReference>
<comment type="caution">
    <text evidence="5">The sequence shown here is derived from an EMBL/GenBank/DDBJ whole genome shotgun (WGS) entry which is preliminary data.</text>
</comment>
<evidence type="ECO:0000256" key="2">
    <source>
        <dbReference type="ARBA" id="ARBA00023125"/>
    </source>
</evidence>
<dbReference type="SUPFAM" id="SSF48452">
    <property type="entry name" value="TPR-like"/>
    <property type="match status" value="1"/>
</dbReference>
<dbReference type="Gene3D" id="1.25.40.10">
    <property type="entry name" value="Tetratricopeptide repeat domain"/>
    <property type="match status" value="1"/>
</dbReference>
<feature type="domain" description="OmpR/PhoB-type" evidence="3">
    <location>
        <begin position="33"/>
        <end position="104"/>
    </location>
</feature>
<reference evidence="5 6" key="1">
    <citation type="submission" date="2020-07" db="EMBL/GenBank/DDBJ databases">
        <title>Bradyrhizobium diversity isolated from nodules of indigenous legumes of Western Australia.</title>
        <authorList>
            <person name="Klepa M.S."/>
        </authorList>
    </citation>
    <scope>NUCLEOTIDE SEQUENCE [LARGE SCALE GENOMIC DNA]</scope>
    <source>
        <strain evidence="5 6">CNPSo 4010</strain>
    </source>
</reference>
<evidence type="ECO:0000256" key="1">
    <source>
        <dbReference type="ARBA" id="ARBA00005820"/>
    </source>
</evidence>
<gene>
    <name evidence="5" type="ORF">HZZ13_14895</name>
</gene>
<sequence length="291" mass="33278">MTERTGSFCCVLRGGAAVLTVSLLGASRVARGNEQIWLDLGPAGRRLAGFLFTFPDRPHRRERLIDLFWPELDTDRGRRAVNSAIWRLRKLLASAPEYREGYGLRTVGSETILERTSWLDVDTWALLEAAQAALSAAEAPVDPSWMKQVLAVLYRYEGPFLDGEDADWILEERERLHSLFVQSAMTIVRHLGLCGHYHDAILLARHALRFDPYREELVRHLLTLLALDERRIDAIRYYDHWIAVIQQELGISPLPATRAIIEQIRNLHNADDAQHLRVGLMSRDDRRRAAN</sequence>
<dbReference type="SUPFAM" id="SSF46894">
    <property type="entry name" value="C-terminal effector domain of the bipartite response regulators"/>
    <property type="match status" value="1"/>
</dbReference>
<organism evidence="5 6">
    <name type="scientific">Bradyrhizobium agreste</name>
    <dbReference type="NCBI Taxonomy" id="2751811"/>
    <lineage>
        <taxon>Bacteria</taxon>
        <taxon>Pseudomonadati</taxon>
        <taxon>Pseudomonadota</taxon>
        <taxon>Alphaproteobacteria</taxon>
        <taxon>Hyphomicrobiales</taxon>
        <taxon>Nitrobacteraceae</taxon>
        <taxon>Bradyrhizobium</taxon>
    </lineage>
</organism>
<keyword evidence="2" id="KW-0238">DNA-binding</keyword>
<dbReference type="InterPro" id="IPR011990">
    <property type="entry name" value="TPR-like_helical_dom_sf"/>
</dbReference>
<accession>A0ABS0PPC3</accession>
<dbReference type="RefSeq" id="WP_197960326.1">
    <property type="nucleotide sequence ID" value="NZ_JACCHP010000009.1"/>
</dbReference>
<dbReference type="InterPro" id="IPR005158">
    <property type="entry name" value="BTAD"/>
</dbReference>
<proteinExistence type="inferred from homology"/>
<feature type="domain" description="Bacterial transcriptional activator" evidence="4">
    <location>
        <begin position="121"/>
        <end position="265"/>
    </location>
</feature>
<dbReference type="SMART" id="SM01043">
    <property type="entry name" value="BTAD"/>
    <property type="match status" value="1"/>
</dbReference>
<dbReference type="PANTHER" id="PTHR35807">
    <property type="entry name" value="TRANSCRIPTIONAL REGULATOR REDD-RELATED"/>
    <property type="match status" value="1"/>
</dbReference>
<dbReference type="EMBL" id="JACCHP010000009">
    <property type="protein sequence ID" value="MBH5399052.1"/>
    <property type="molecule type" value="Genomic_DNA"/>
</dbReference>
<keyword evidence="6" id="KW-1185">Reference proteome</keyword>
<evidence type="ECO:0000259" key="4">
    <source>
        <dbReference type="SMART" id="SM01043"/>
    </source>
</evidence>
<protein>
    <recommendedName>
        <fullName evidence="7">DNA-binding transcriptional activator of the SARP family</fullName>
    </recommendedName>
</protein>
<evidence type="ECO:0008006" key="7">
    <source>
        <dbReference type="Google" id="ProtNLM"/>
    </source>
</evidence>
<evidence type="ECO:0000313" key="6">
    <source>
        <dbReference type="Proteomes" id="UP000807370"/>
    </source>
</evidence>
<evidence type="ECO:0000259" key="3">
    <source>
        <dbReference type="SMART" id="SM00862"/>
    </source>
</evidence>
<name>A0ABS0PPC3_9BRAD</name>